<keyword evidence="7" id="KW-0963">Cytoplasm</keyword>
<evidence type="ECO:0000256" key="10">
    <source>
        <dbReference type="ARBA" id="ARBA00022838"/>
    </source>
</evidence>
<evidence type="ECO:0000256" key="12">
    <source>
        <dbReference type="ARBA" id="ARBA00023242"/>
    </source>
</evidence>
<keyword evidence="8" id="KW-0493">Microtubule</keyword>
<accession>A0AAW0YIE3</accession>
<keyword evidence="12" id="KW-0539">Nucleus</keyword>
<organism evidence="16 17">
    <name type="scientific">Kwoniella newhampshirensis</name>
    <dbReference type="NCBI Taxonomy" id="1651941"/>
    <lineage>
        <taxon>Eukaryota</taxon>
        <taxon>Fungi</taxon>
        <taxon>Dikarya</taxon>
        <taxon>Basidiomycota</taxon>
        <taxon>Agaricomycotina</taxon>
        <taxon>Tremellomycetes</taxon>
        <taxon>Tremellales</taxon>
        <taxon>Cryptococcaceae</taxon>
        <taxon>Kwoniella</taxon>
    </lineage>
</organism>
<dbReference type="PANTHER" id="PTHR28113:SF1">
    <property type="entry name" value="DASH COMPLEX SUBUNIT DAM1"/>
    <property type="match status" value="1"/>
</dbReference>
<evidence type="ECO:0000256" key="5">
    <source>
        <dbReference type="ARBA" id="ARBA00020497"/>
    </source>
</evidence>
<gene>
    <name evidence="16" type="ORF">IAR55_004885</name>
</gene>
<evidence type="ECO:0000256" key="6">
    <source>
        <dbReference type="ARBA" id="ARBA00022454"/>
    </source>
</evidence>
<dbReference type="AlphaFoldDB" id="A0AAW0YIE3"/>
<dbReference type="PANTHER" id="PTHR28113">
    <property type="entry name" value="DASH COMPLEX SUBUNIT DAM1"/>
    <property type="match status" value="1"/>
</dbReference>
<dbReference type="KEGG" id="kne:92182143"/>
<evidence type="ECO:0000313" key="17">
    <source>
        <dbReference type="Proteomes" id="UP001388673"/>
    </source>
</evidence>
<evidence type="ECO:0000256" key="11">
    <source>
        <dbReference type="ARBA" id="ARBA00023212"/>
    </source>
</evidence>
<keyword evidence="17" id="KW-1185">Reference proteome</keyword>
<dbReference type="Pfam" id="PF08653">
    <property type="entry name" value="DASH_Dam1"/>
    <property type="match status" value="1"/>
</dbReference>
<evidence type="ECO:0000256" key="4">
    <source>
        <dbReference type="ARBA" id="ARBA00010073"/>
    </source>
</evidence>
<evidence type="ECO:0000256" key="7">
    <source>
        <dbReference type="ARBA" id="ARBA00022490"/>
    </source>
</evidence>
<dbReference type="GO" id="GO:0042729">
    <property type="term" value="C:DASH complex"/>
    <property type="evidence" value="ECO:0007669"/>
    <property type="project" value="InterPro"/>
</dbReference>
<dbReference type="GO" id="GO:1990537">
    <property type="term" value="C:mitotic spindle polar microtubule"/>
    <property type="evidence" value="ECO:0007669"/>
    <property type="project" value="TreeGrafter"/>
</dbReference>
<keyword evidence="9" id="KW-0159">Chromosome partition</keyword>
<keyword evidence="11" id="KW-0206">Cytoskeleton</keyword>
<dbReference type="InterPro" id="IPR013962">
    <property type="entry name" value="DASH_Dam1"/>
</dbReference>
<dbReference type="GO" id="GO:1990758">
    <property type="term" value="P:mitotic sister chromatid biorientation"/>
    <property type="evidence" value="ECO:0007669"/>
    <property type="project" value="TreeGrafter"/>
</dbReference>
<dbReference type="EMBL" id="JBCAWK010000009">
    <property type="protein sequence ID" value="KAK8849550.1"/>
    <property type="molecule type" value="Genomic_DNA"/>
</dbReference>
<name>A0AAW0YIE3_9TREE</name>
<comment type="subcellular location">
    <subcellularLocation>
        <location evidence="3">Chromosome</location>
        <location evidence="3">Centromere</location>
        <location evidence="3">Kinetochore</location>
    </subcellularLocation>
    <subcellularLocation>
        <location evidence="2">Cytoplasm</location>
        <location evidence="2">Cytoskeleton</location>
        <location evidence="2">Spindle</location>
    </subcellularLocation>
    <subcellularLocation>
        <location evidence="1">Nucleus</location>
    </subcellularLocation>
</comment>
<keyword evidence="10" id="KW-0995">Kinetochore</keyword>
<feature type="region of interest" description="Disordered" evidence="15">
    <location>
        <begin position="1"/>
        <end position="40"/>
    </location>
</feature>
<dbReference type="RefSeq" id="XP_066801438.1">
    <property type="nucleotide sequence ID" value="XM_066947979.1"/>
</dbReference>
<keyword evidence="6" id="KW-0158">Chromosome</keyword>
<feature type="compositionally biased region" description="Low complexity" evidence="15">
    <location>
        <begin position="119"/>
        <end position="138"/>
    </location>
</feature>
<dbReference type="Proteomes" id="UP001388673">
    <property type="component" value="Unassembled WGS sequence"/>
</dbReference>
<reference evidence="16 17" key="1">
    <citation type="journal article" date="2024" name="bioRxiv">
        <title>Comparative genomics of Cryptococcus and Kwoniella reveals pathogenesis evolution and contrasting karyotype dynamics via intercentromeric recombination or chromosome fusion.</title>
        <authorList>
            <person name="Coelho M.A."/>
            <person name="David-Palma M."/>
            <person name="Shea T."/>
            <person name="Bowers K."/>
            <person name="McGinley-Smith S."/>
            <person name="Mohammad A.W."/>
            <person name="Gnirke A."/>
            <person name="Yurkov A.M."/>
            <person name="Nowrousian M."/>
            <person name="Sun S."/>
            <person name="Cuomo C.A."/>
            <person name="Heitman J."/>
        </authorList>
    </citation>
    <scope>NUCLEOTIDE SEQUENCE [LARGE SCALE GENOMIC DNA]</scope>
    <source>
        <strain evidence="16 17">CBS 13917</strain>
    </source>
</reference>
<evidence type="ECO:0000256" key="1">
    <source>
        <dbReference type="ARBA" id="ARBA00004123"/>
    </source>
</evidence>
<sequence length="284" mass="30550">MPPQPASTPHHPLRRISTGSLSSLARSTDRNPNLSPSNLDHLSPALTDLVDEATTLASNIGQMTALHDALGTFNEAFAGYLYALKMNAFCVEWPEAPNEISWQRLPSVEVPEPTPTPSAPTQTPTPSSTSAPSRPSQRVSVNPADLTYATNYSESYDDIPAPAPKAKTADVAGAKKVTGGGGAVKKGVSAGAVAQRKKRELEISGIIDTLPLEYRGGDPAERQRMEKVIMRLMEHPEGLPLKEMVALPELPQAKVNKCLITLVARKLVSKPMVDKVTRYKWVGA</sequence>
<protein>
    <recommendedName>
        <fullName evidence="5">DASH complex subunit DAM1</fullName>
    </recommendedName>
    <alternativeName>
        <fullName evidence="14">Outer kinetochore protein DAM1</fullName>
    </alternativeName>
</protein>
<evidence type="ECO:0000256" key="3">
    <source>
        <dbReference type="ARBA" id="ARBA00004629"/>
    </source>
</evidence>
<evidence type="ECO:0000256" key="8">
    <source>
        <dbReference type="ARBA" id="ARBA00022701"/>
    </source>
</evidence>
<evidence type="ECO:0000256" key="13">
    <source>
        <dbReference type="ARBA" id="ARBA00023328"/>
    </source>
</evidence>
<keyword evidence="13" id="KW-0137">Centromere</keyword>
<proteinExistence type="inferred from homology"/>
<evidence type="ECO:0000256" key="14">
    <source>
        <dbReference type="ARBA" id="ARBA00030453"/>
    </source>
</evidence>
<feature type="compositionally biased region" description="Polar residues" evidence="15">
    <location>
        <begin position="17"/>
        <end position="40"/>
    </location>
</feature>
<evidence type="ECO:0000256" key="9">
    <source>
        <dbReference type="ARBA" id="ARBA00022829"/>
    </source>
</evidence>
<evidence type="ECO:0000313" key="16">
    <source>
        <dbReference type="EMBL" id="KAK8849550.1"/>
    </source>
</evidence>
<dbReference type="GO" id="GO:0044732">
    <property type="term" value="C:mitotic spindle pole body"/>
    <property type="evidence" value="ECO:0007669"/>
    <property type="project" value="TreeGrafter"/>
</dbReference>
<evidence type="ECO:0000256" key="15">
    <source>
        <dbReference type="SAM" id="MobiDB-lite"/>
    </source>
</evidence>
<comment type="caution">
    <text evidence="16">The sequence shown here is derived from an EMBL/GenBank/DDBJ whole genome shotgun (WGS) entry which is preliminary data.</text>
</comment>
<feature type="region of interest" description="Disordered" evidence="15">
    <location>
        <begin position="108"/>
        <end position="143"/>
    </location>
</feature>
<comment type="similarity">
    <text evidence="4">Belongs to the DASH complex DAM1 family.</text>
</comment>
<evidence type="ECO:0000256" key="2">
    <source>
        <dbReference type="ARBA" id="ARBA00004186"/>
    </source>
</evidence>
<dbReference type="GeneID" id="92182143"/>